<dbReference type="Pfam" id="PF13895">
    <property type="entry name" value="Ig_2"/>
    <property type="match status" value="2"/>
</dbReference>
<sequence>MDLIAFSFLLLLSVKFGCSAGDNVLPDGPLDALLGKDLTINLLRPTEKGDIITWNYKGSASIGTVRDGTASIKDPYKGRASINTTDGSLTLKSLKSVDSGDYNVVIIRNTDTIPAEVKIRVLEPVSDVMIKSNLPEVIEYNSTVELTCSCKGSIESFTWTNDSKIIETDGKRFTVKSSVMSDTIEIPGKYSSKLTITDVQRYDLVGPIVCTAANSLQKESSAKFNLTVYYGPEDVTIKTSAPLKFVPSNSNFNLTCSASSKPAATFTWFYETKQIQATGPVLTLKVIEEQGFGHTLGNYKCVAQNDKTKRSVPSTAVQFSVMEAISGITLSGPKGILIADNSSAKLSCQATQGNVTDRVWLKDGKPLSPDSHVKFSNDSSSISIEVLKKEDNGEYICQLSNSVSSKEANFTMVVVYGPESPVVKGDKEVQLKTRVELTCSVSSVPPAKIIWKLNGTVIPGETKDTLIYNNIEYKHSGTYTCEASNELTGKSTNSPSLSVTVKENIDEGLSDGAIAGIVIGCLVAVGAAIALFFYCRGKVPVSSPY</sequence>
<dbReference type="STRING" id="8083.ENSXMAP00000033733"/>
<keyword evidence="3" id="KW-0325">Glycoprotein</keyword>
<dbReference type="KEGG" id="xma:102234025"/>
<evidence type="ECO:0000313" key="9">
    <source>
        <dbReference type="Proteomes" id="UP000002852"/>
    </source>
</evidence>
<dbReference type="InterPro" id="IPR007110">
    <property type="entry name" value="Ig-like_dom"/>
</dbReference>
<organism evidence="8 9">
    <name type="scientific">Xiphophorus maculatus</name>
    <name type="common">Southern platyfish</name>
    <name type="synonym">Platypoecilus maculatus</name>
    <dbReference type="NCBI Taxonomy" id="8083"/>
    <lineage>
        <taxon>Eukaryota</taxon>
        <taxon>Metazoa</taxon>
        <taxon>Chordata</taxon>
        <taxon>Craniata</taxon>
        <taxon>Vertebrata</taxon>
        <taxon>Euteleostomi</taxon>
        <taxon>Actinopterygii</taxon>
        <taxon>Neopterygii</taxon>
        <taxon>Teleostei</taxon>
        <taxon>Neoteleostei</taxon>
        <taxon>Acanthomorphata</taxon>
        <taxon>Ovalentaria</taxon>
        <taxon>Atherinomorphae</taxon>
        <taxon>Cyprinodontiformes</taxon>
        <taxon>Poeciliidae</taxon>
        <taxon>Poeciliinae</taxon>
        <taxon>Xiphophorus</taxon>
    </lineage>
</organism>
<reference evidence="8" key="4">
    <citation type="submission" date="2025-09" db="UniProtKB">
        <authorList>
            <consortium name="Ensembl"/>
        </authorList>
    </citation>
    <scope>IDENTIFICATION</scope>
    <source>
        <strain evidence="8">JP 163 A</strain>
    </source>
</reference>
<feature type="domain" description="Ig-like" evidence="7">
    <location>
        <begin position="232"/>
        <end position="305"/>
    </location>
</feature>
<dbReference type="RefSeq" id="XP_023200884.1">
    <property type="nucleotide sequence ID" value="XM_023345116.1"/>
</dbReference>
<evidence type="ECO:0000256" key="1">
    <source>
        <dbReference type="ARBA" id="ARBA00022729"/>
    </source>
</evidence>
<dbReference type="InterPro" id="IPR003599">
    <property type="entry name" value="Ig_sub"/>
</dbReference>
<dbReference type="InterPro" id="IPR013098">
    <property type="entry name" value="Ig_I-set"/>
</dbReference>
<keyword evidence="5" id="KW-1133">Transmembrane helix</keyword>
<keyword evidence="4" id="KW-0393">Immunoglobulin domain</keyword>
<feature type="signal peptide" evidence="6">
    <location>
        <begin position="1"/>
        <end position="20"/>
    </location>
</feature>
<dbReference type="SMART" id="SM00408">
    <property type="entry name" value="IGc2"/>
    <property type="match status" value="3"/>
</dbReference>
<reference evidence="8" key="3">
    <citation type="submission" date="2025-08" db="UniProtKB">
        <authorList>
            <consortium name="Ensembl"/>
        </authorList>
    </citation>
    <scope>IDENTIFICATION</scope>
    <source>
        <strain evidence="8">JP 163 A</strain>
    </source>
</reference>
<evidence type="ECO:0000256" key="2">
    <source>
        <dbReference type="ARBA" id="ARBA00023157"/>
    </source>
</evidence>
<dbReference type="OMA" id="LTCQTAH"/>
<dbReference type="InterPro" id="IPR052598">
    <property type="entry name" value="IgSF_CEA-related"/>
</dbReference>
<keyword evidence="9" id="KW-1185">Reference proteome</keyword>
<dbReference type="SMART" id="SM00409">
    <property type="entry name" value="IG"/>
    <property type="match status" value="5"/>
</dbReference>
<feature type="chain" id="PRO_5017288381" evidence="6">
    <location>
        <begin position="21"/>
        <end position="545"/>
    </location>
</feature>
<dbReference type="InterPro" id="IPR003598">
    <property type="entry name" value="Ig_sub2"/>
</dbReference>
<dbReference type="PANTHER" id="PTHR44337:SF17">
    <property type="entry name" value="CARCINOEMBRYONIC ANTIGEN-RELATED CELL ADHESION MOLECULE 5 ISOFORM X1"/>
    <property type="match status" value="1"/>
</dbReference>
<proteinExistence type="predicted"/>
<dbReference type="OrthoDB" id="6353782at2759"/>
<evidence type="ECO:0000259" key="7">
    <source>
        <dbReference type="PROSITE" id="PS50835"/>
    </source>
</evidence>
<evidence type="ECO:0000256" key="4">
    <source>
        <dbReference type="ARBA" id="ARBA00023319"/>
    </source>
</evidence>
<protein>
    <submittedName>
        <fullName evidence="8">Carcinoembryonic antigen-related cell adhesion molecule 5-like</fullName>
    </submittedName>
</protein>
<dbReference type="Ensembl" id="ENSXMAT00000041027.1">
    <property type="protein sequence ID" value="ENSXMAP00000033733.1"/>
    <property type="gene ID" value="ENSXMAG00000022607.1"/>
</dbReference>
<feature type="domain" description="Ig-like" evidence="7">
    <location>
        <begin position="418"/>
        <end position="500"/>
    </location>
</feature>
<accession>A0A3B5QRF1</accession>
<dbReference type="InterPro" id="IPR036179">
    <property type="entry name" value="Ig-like_dom_sf"/>
</dbReference>
<dbReference type="FunCoup" id="A0A3B5QRF1">
    <property type="interactions" value="258"/>
</dbReference>
<dbReference type="SUPFAM" id="SSF48726">
    <property type="entry name" value="Immunoglobulin"/>
    <property type="match status" value="4"/>
</dbReference>
<evidence type="ECO:0000256" key="3">
    <source>
        <dbReference type="ARBA" id="ARBA00023180"/>
    </source>
</evidence>
<name>A0A3B5QRF1_XIPMA</name>
<keyword evidence="1 6" id="KW-0732">Signal</keyword>
<feature type="transmembrane region" description="Helical" evidence="5">
    <location>
        <begin position="513"/>
        <end position="535"/>
    </location>
</feature>
<keyword evidence="5" id="KW-0812">Transmembrane</keyword>
<dbReference type="Gene3D" id="2.60.40.10">
    <property type="entry name" value="Immunoglobulins"/>
    <property type="match status" value="5"/>
</dbReference>
<reference evidence="9" key="1">
    <citation type="submission" date="2012-01" db="EMBL/GenBank/DDBJ databases">
        <authorList>
            <person name="Walter R."/>
            <person name="Schartl M."/>
            <person name="Warren W."/>
        </authorList>
    </citation>
    <scope>NUCLEOTIDE SEQUENCE [LARGE SCALE GENOMIC DNA]</scope>
    <source>
        <strain evidence="9">JP 163 A</strain>
    </source>
</reference>
<dbReference type="InParanoid" id="A0A3B5QRF1"/>
<keyword evidence="5" id="KW-0472">Membrane</keyword>
<evidence type="ECO:0000256" key="6">
    <source>
        <dbReference type="SAM" id="SignalP"/>
    </source>
</evidence>
<dbReference type="GeneID" id="102234025"/>
<dbReference type="Pfam" id="PF07679">
    <property type="entry name" value="I-set"/>
    <property type="match status" value="1"/>
</dbReference>
<feature type="domain" description="Ig-like" evidence="7">
    <location>
        <begin position="124"/>
        <end position="227"/>
    </location>
</feature>
<dbReference type="GeneTree" id="ENSGT01100000263479"/>
<dbReference type="Proteomes" id="UP000002852">
    <property type="component" value="Unassembled WGS sequence"/>
</dbReference>
<dbReference type="PANTHER" id="PTHR44337">
    <property type="entry name" value="CARCINOEMBRYONIC ANTIGEN-RELATED CELL ADHESION MOLECULE 8"/>
    <property type="match status" value="1"/>
</dbReference>
<evidence type="ECO:0000256" key="5">
    <source>
        <dbReference type="SAM" id="Phobius"/>
    </source>
</evidence>
<dbReference type="AlphaFoldDB" id="A0A3B5QRF1"/>
<dbReference type="PROSITE" id="PS50835">
    <property type="entry name" value="IG_LIKE"/>
    <property type="match status" value="4"/>
</dbReference>
<dbReference type="CDD" id="cd00096">
    <property type="entry name" value="Ig"/>
    <property type="match status" value="1"/>
</dbReference>
<keyword evidence="2" id="KW-1015">Disulfide bond</keyword>
<feature type="domain" description="Ig-like" evidence="7">
    <location>
        <begin position="313"/>
        <end position="411"/>
    </location>
</feature>
<reference evidence="9" key="2">
    <citation type="journal article" date="2013" name="Nat. Genet.">
        <title>The genome of the platyfish, Xiphophorus maculatus, provides insights into evolutionary adaptation and several complex traits.</title>
        <authorList>
            <person name="Schartl M."/>
            <person name="Walter R.B."/>
            <person name="Shen Y."/>
            <person name="Garcia T."/>
            <person name="Catchen J."/>
            <person name="Amores A."/>
            <person name="Braasch I."/>
            <person name="Chalopin D."/>
            <person name="Volff J.N."/>
            <person name="Lesch K.P."/>
            <person name="Bisazza A."/>
            <person name="Minx P."/>
            <person name="Hillier L."/>
            <person name="Wilson R.K."/>
            <person name="Fuerstenberg S."/>
            <person name="Boore J."/>
            <person name="Searle S."/>
            <person name="Postlethwait J.H."/>
            <person name="Warren W.C."/>
        </authorList>
    </citation>
    <scope>NUCLEOTIDE SEQUENCE [LARGE SCALE GENOMIC DNA]</scope>
    <source>
        <strain evidence="9">JP 163 A</strain>
    </source>
</reference>
<evidence type="ECO:0000313" key="8">
    <source>
        <dbReference type="Ensembl" id="ENSXMAP00000033733.1"/>
    </source>
</evidence>
<dbReference type="InterPro" id="IPR013783">
    <property type="entry name" value="Ig-like_fold"/>
</dbReference>